<keyword evidence="2" id="KW-1185">Reference proteome</keyword>
<organism evidence="1 2">
    <name type="scientific">Stichopus japonicus</name>
    <name type="common">Sea cucumber</name>
    <dbReference type="NCBI Taxonomy" id="307972"/>
    <lineage>
        <taxon>Eukaryota</taxon>
        <taxon>Metazoa</taxon>
        <taxon>Echinodermata</taxon>
        <taxon>Eleutherozoa</taxon>
        <taxon>Echinozoa</taxon>
        <taxon>Holothuroidea</taxon>
        <taxon>Aspidochirotacea</taxon>
        <taxon>Aspidochirotida</taxon>
        <taxon>Stichopodidae</taxon>
        <taxon>Apostichopus</taxon>
    </lineage>
</organism>
<comment type="caution">
    <text evidence="1">The sequence shown here is derived from an EMBL/GenBank/DDBJ whole genome shotgun (WGS) entry which is preliminary data.</text>
</comment>
<dbReference type="Proteomes" id="UP000230750">
    <property type="component" value="Unassembled WGS sequence"/>
</dbReference>
<sequence length="108" mass="12343">MWPTSFMEVGCKQMSFEIHESNTRRCGFMSGKRSDLPTSNSFAFSVERPTQNNFAAEASRLSGDRSRSWMSLIHRIAWKEFLERYSDGAGITKATKPLSNVAYDETNY</sequence>
<evidence type="ECO:0000313" key="2">
    <source>
        <dbReference type="Proteomes" id="UP000230750"/>
    </source>
</evidence>
<dbReference type="EMBL" id="MRZV01000063">
    <property type="protein sequence ID" value="PIK60236.1"/>
    <property type="molecule type" value="Genomic_DNA"/>
</dbReference>
<gene>
    <name evidence="1" type="ORF">BSL78_02864</name>
</gene>
<evidence type="ECO:0000313" key="1">
    <source>
        <dbReference type="EMBL" id="PIK60236.1"/>
    </source>
</evidence>
<proteinExistence type="predicted"/>
<name>A0A2G8LJ02_STIJA</name>
<dbReference type="AlphaFoldDB" id="A0A2G8LJ02"/>
<protein>
    <submittedName>
        <fullName evidence="1">Uncharacterized protein</fullName>
    </submittedName>
</protein>
<dbReference type="OrthoDB" id="10436317at2759"/>
<reference evidence="1 2" key="1">
    <citation type="journal article" date="2017" name="PLoS Biol.">
        <title>The sea cucumber genome provides insights into morphological evolution and visceral regeneration.</title>
        <authorList>
            <person name="Zhang X."/>
            <person name="Sun L."/>
            <person name="Yuan J."/>
            <person name="Sun Y."/>
            <person name="Gao Y."/>
            <person name="Zhang L."/>
            <person name="Li S."/>
            <person name="Dai H."/>
            <person name="Hamel J.F."/>
            <person name="Liu C."/>
            <person name="Yu Y."/>
            <person name="Liu S."/>
            <person name="Lin W."/>
            <person name="Guo K."/>
            <person name="Jin S."/>
            <person name="Xu P."/>
            <person name="Storey K.B."/>
            <person name="Huan P."/>
            <person name="Zhang T."/>
            <person name="Zhou Y."/>
            <person name="Zhang J."/>
            <person name="Lin C."/>
            <person name="Li X."/>
            <person name="Xing L."/>
            <person name="Huo D."/>
            <person name="Sun M."/>
            <person name="Wang L."/>
            <person name="Mercier A."/>
            <person name="Li F."/>
            <person name="Yang H."/>
            <person name="Xiang J."/>
        </authorList>
    </citation>
    <scope>NUCLEOTIDE SEQUENCE [LARGE SCALE GENOMIC DNA]</scope>
    <source>
        <strain evidence="1">Shaxun</strain>
        <tissue evidence="1">Muscle</tissue>
    </source>
</reference>
<accession>A0A2G8LJ02</accession>